<dbReference type="STRING" id="1036181.SAMN05421756_103610"/>
<keyword evidence="2" id="KW-1185">Reference proteome</keyword>
<dbReference type="AlphaFoldDB" id="A0A1H9GEZ3"/>
<accession>A0A1H9GEZ3</accession>
<dbReference type="InterPro" id="IPR001695">
    <property type="entry name" value="Lysyl_oxidase"/>
</dbReference>
<name>A0A1H9GEZ3_9ACTN</name>
<sequence length="492" mass="53429">MAGTVPAGAATRPALVVEASRSSVTLYRTTYEDENGHEESYMEGDLGIYAVADLKQKFEVRVTRKDYDTPVVARLVRKGHDRTLPVPADFSGLSGFSRTTFRDSKGAVVKTSVSTYCPNVYRPVRRSPKAPAESPYPQGCNGNPYSLGAVWGLQAGYAASLTGGDGYYGFSDLPDLKPGRYLATTSITPAYREALRIPASKAQASVVVTVEQRDEGDCDEFGCFRTAHARTVAQRTAATGTTAAPKKLVGAKVKPSGPLPDLRSLPAWGISADGHYLNFGATVWNGGPGRLVVDGFRDPQDADLMHAYQYFFTASGKQKGYAPVGGMEWDARDTHQHWHFKDFARYRLVAADKKTLVVDSGKEAFCLANTDMVDYTVKGANWKPENTDLSTACGNREALGVREVLDPGSGDTYTQYREGQAFDLTTVANGTYYIEIAANPDRVLHERSTRNNVSLRQVVIGGTKDARTVKVGKVGLVDEPPVDDSGEARLHR</sequence>
<evidence type="ECO:0000313" key="2">
    <source>
        <dbReference type="Proteomes" id="UP000198504"/>
    </source>
</evidence>
<dbReference type="Proteomes" id="UP000198504">
    <property type="component" value="Unassembled WGS sequence"/>
</dbReference>
<dbReference type="GO" id="GO:0016641">
    <property type="term" value="F:oxidoreductase activity, acting on the CH-NH2 group of donors, oxygen as acceptor"/>
    <property type="evidence" value="ECO:0007669"/>
    <property type="project" value="InterPro"/>
</dbReference>
<reference evidence="2" key="1">
    <citation type="submission" date="2016-10" db="EMBL/GenBank/DDBJ databases">
        <authorList>
            <person name="Varghese N."/>
            <person name="Submissions S."/>
        </authorList>
    </citation>
    <scope>NUCLEOTIDE SEQUENCE [LARGE SCALE GENOMIC DNA]</scope>
    <source>
        <strain evidence="2">CGMCC 4.6856</strain>
    </source>
</reference>
<protein>
    <submittedName>
        <fullName evidence="1">Lysyl oxidase</fullName>
    </submittedName>
</protein>
<dbReference type="EMBL" id="FOFA01000003">
    <property type="protein sequence ID" value="SEQ48682.1"/>
    <property type="molecule type" value="Genomic_DNA"/>
</dbReference>
<dbReference type="RefSeq" id="WP_198410058.1">
    <property type="nucleotide sequence ID" value="NZ_FOFA01000003.1"/>
</dbReference>
<proteinExistence type="predicted"/>
<gene>
    <name evidence="1" type="ORF">SAMN05421756_103610</name>
</gene>
<evidence type="ECO:0000313" key="1">
    <source>
        <dbReference type="EMBL" id="SEQ48682.1"/>
    </source>
</evidence>
<dbReference type="Pfam" id="PF01186">
    <property type="entry name" value="Lysyl_oxidase"/>
    <property type="match status" value="1"/>
</dbReference>
<dbReference type="GO" id="GO:0005507">
    <property type="term" value="F:copper ion binding"/>
    <property type="evidence" value="ECO:0007669"/>
    <property type="project" value="InterPro"/>
</dbReference>
<organism evidence="1 2">
    <name type="scientific">Microlunatus flavus</name>
    <dbReference type="NCBI Taxonomy" id="1036181"/>
    <lineage>
        <taxon>Bacteria</taxon>
        <taxon>Bacillati</taxon>
        <taxon>Actinomycetota</taxon>
        <taxon>Actinomycetes</taxon>
        <taxon>Propionibacteriales</taxon>
        <taxon>Propionibacteriaceae</taxon>
        <taxon>Microlunatus</taxon>
    </lineage>
</organism>